<dbReference type="Proteomes" id="UP000337909">
    <property type="component" value="Unassembled WGS sequence"/>
</dbReference>
<gene>
    <name evidence="1" type="ORF">PS691_01940</name>
</gene>
<reference evidence="1 2" key="1">
    <citation type="submission" date="2019-09" db="EMBL/GenBank/DDBJ databases">
        <authorList>
            <person name="Chandra G."/>
            <person name="Truman W A."/>
        </authorList>
    </citation>
    <scope>NUCLEOTIDE SEQUENCE [LARGE SCALE GENOMIC DNA]</scope>
    <source>
        <strain evidence="1">PS691</strain>
    </source>
</reference>
<name>A0A5E7BK02_PSEFL</name>
<accession>A0A5E7BK02</accession>
<dbReference type="AlphaFoldDB" id="A0A5E7BK02"/>
<protein>
    <submittedName>
        <fullName evidence="1">Uncharacterized protein</fullName>
    </submittedName>
</protein>
<organism evidence="1 2">
    <name type="scientific">Pseudomonas fluorescens</name>
    <dbReference type="NCBI Taxonomy" id="294"/>
    <lineage>
        <taxon>Bacteria</taxon>
        <taxon>Pseudomonadati</taxon>
        <taxon>Pseudomonadota</taxon>
        <taxon>Gammaproteobacteria</taxon>
        <taxon>Pseudomonadales</taxon>
        <taxon>Pseudomonadaceae</taxon>
        <taxon>Pseudomonas</taxon>
    </lineage>
</organism>
<evidence type="ECO:0000313" key="2">
    <source>
        <dbReference type="Proteomes" id="UP000337909"/>
    </source>
</evidence>
<evidence type="ECO:0000313" key="1">
    <source>
        <dbReference type="EMBL" id="VVN91985.1"/>
    </source>
</evidence>
<sequence length="217" mass="25658">MTRQFIPFPIFPPYAYWRPNQENHFPTNIHVAARLSKIDPSCLPFISTWYAHRYINWIAHNWNYQNPQLQYYSCIHGLEKMINWSFANNLSLLDWTRADYESYADFIRSPADDWAIAGKQPRFIVSPGMDYRDWPINPHWKLFQRARAADSSSEIDKNVWKREIRCVTQFLDFYLKDVGSTRRNVASGKLESLVFKASQARGGNFRRRDGLDLRKAS</sequence>
<proteinExistence type="predicted"/>
<dbReference type="EMBL" id="CABVHQ010000015">
    <property type="protein sequence ID" value="VVN91985.1"/>
    <property type="molecule type" value="Genomic_DNA"/>
</dbReference>